<gene>
    <name evidence="2" type="ORF">COU02_01305</name>
</gene>
<dbReference type="SMART" id="SM00316">
    <property type="entry name" value="S1"/>
    <property type="match status" value="3"/>
</dbReference>
<comment type="caution">
    <text evidence="2">The sequence shown here is derived from an EMBL/GenBank/DDBJ whole genome shotgun (WGS) entry which is preliminary data.</text>
</comment>
<protein>
    <submittedName>
        <fullName evidence="2">30S ribosomal protein S1</fullName>
    </submittedName>
</protein>
<dbReference type="Pfam" id="PF00575">
    <property type="entry name" value="S1"/>
    <property type="match status" value="2"/>
</dbReference>
<evidence type="ECO:0000313" key="2">
    <source>
        <dbReference type="EMBL" id="PIR91038.1"/>
    </source>
</evidence>
<dbReference type="EMBL" id="PFAU01000034">
    <property type="protein sequence ID" value="PIR91038.1"/>
    <property type="molecule type" value="Genomic_DNA"/>
</dbReference>
<sequence length="268" mass="30000">MSPKNLRKIKEEIICPPKIGEIVEGKIVASEPNALFLDLGFQGIGIIYGRAFYEAKDILKNLKIGDKLSAKITSLENENGYRELSPKEASEELNWEELRHKKEKGESLEVKISGANKGGLLAQIMGVPAFLPTSQLAPEHYPRVEGGDALKIVKELQKFIGQKLKVKIFAFNQREEKIILSEKASKMEKIKETLKNYKTGDVVEGKITGITSFGLFLKFDKDNLEGLVHASEMPGKISKDMSNLKIDQKVKAKIIEISDDRIYLSLKL</sequence>
<dbReference type="Proteomes" id="UP000230882">
    <property type="component" value="Unassembled WGS sequence"/>
</dbReference>
<dbReference type="InterPro" id="IPR003029">
    <property type="entry name" value="S1_domain"/>
</dbReference>
<organism evidence="2 3">
    <name type="scientific">bacterium (Candidatus Gribaldobacteria) CG10_big_fil_rev_8_21_14_0_10_37_46</name>
    <dbReference type="NCBI Taxonomy" id="2014276"/>
    <lineage>
        <taxon>Bacteria</taxon>
        <taxon>Candidatus Gribaldobacteria</taxon>
    </lineage>
</organism>
<dbReference type="PANTHER" id="PTHR47559:SF1">
    <property type="entry name" value="OS03G0844900 PROTEIN"/>
    <property type="match status" value="1"/>
</dbReference>
<dbReference type="GO" id="GO:0003676">
    <property type="term" value="F:nucleic acid binding"/>
    <property type="evidence" value="ECO:0007669"/>
    <property type="project" value="InterPro"/>
</dbReference>
<dbReference type="InterPro" id="IPR012340">
    <property type="entry name" value="NA-bd_OB-fold"/>
</dbReference>
<dbReference type="PROSITE" id="PS50126">
    <property type="entry name" value="S1"/>
    <property type="match status" value="3"/>
</dbReference>
<dbReference type="InterPro" id="IPR052757">
    <property type="entry name" value="Ribosomal_protein_S1"/>
</dbReference>
<dbReference type="AlphaFoldDB" id="A0A2H0UW32"/>
<dbReference type="SUPFAM" id="SSF50249">
    <property type="entry name" value="Nucleic acid-binding proteins"/>
    <property type="match status" value="3"/>
</dbReference>
<dbReference type="Gene3D" id="2.40.50.140">
    <property type="entry name" value="Nucleic acid-binding proteins"/>
    <property type="match status" value="3"/>
</dbReference>
<name>A0A2H0UW32_9BACT</name>
<feature type="domain" description="S1 motif" evidence="1">
    <location>
        <begin position="105"/>
        <end position="183"/>
    </location>
</feature>
<dbReference type="CDD" id="cd04465">
    <property type="entry name" value="S1_RPS1_repeat_ec2_hs2"/>
    <property type="match status" value="1"/>
</dbReference>
<evidence type="ECO:0000259" key="1">
    <source>
        <dbReference type="PROSITE" id="PS50126"/>
    </source>
</evidence>
<feature type="domain" description="S1 motif" evidence="1">
    <location>
        <begin position="20"/>
        <end position="87"/>
    </location>
</feature>
<accession>A0A2H0UW32</accession>
<dbReference type="PANTHER" id="PTHR47559">
    <property type="entry name" value="OS03G0844900 PROTEIN"/>
    <property type="match status" value="1"/>
</dbReference>
<dbReference type="GO" id="GO:0005840">
    <property type="term" value="C:ribosome"/>
    <property type="evidence" value="ECO:0007669"/>
    <property type="project" value="UniProtKB-KW"/>
</dbReference>
<evidence type="ECO:0000313" key="3">
    <source>
        <dbReference type="Proteomes" id="UP000230882"/>
    </source>
</evidence>
<proteinExistence type="predicted"/>
<keyword evidence="2" id="KW-0689">Ribosomal protein</keyword>
<reference evidence="3" key="1">
    <citation type="submission" date="2017-09" db="EMBL/GenBank/DDBJ databases">
        <title>Depth-based differentiation of microbial function through sediment-hosted aquifers and enrichment of novel symbionts in the deep terrestrial subsurface.</title>
        <authorList>
            <person name="Probst A.J."/>
            <person name="Ladd B."/>
            <person name="Jarett J.K."/>
            <person name="Geller-Mcgrath D.E."/>
            <person name="Sieber C.M.K."/>
            <person name="Emerson J.B."/>
            <person name="Anantharaman K."/>
            <person name="Thomas B.C."/>
            <person name="Malmstrom R."/>
            <person name="Stieglmeier M."/>
            <person name="Klingl A."/>
            <person name="Woyke T."/>
            <person name="Ryan C.M."/>
            <person name="Banfield J.F."/>
        </authorList>
    </citation>
    <scope>NUCLEOTIDE SEQUENCE [LARGE SCALE GENOMIC DNA]</scope>
</reference>
<keyword evidence="2" id="KW-0687">Ribonucleoprotein</keyword>
<feature type="domain" description="S1 motif" evidence="1">
    <location>
        <begin position="200"/>
        <end position="267"/>
    </location>
</feature>